<dbReference type="InterPro" id="IPR011922">
    <property type="entry name" value="Cell_div_FtsL"/>
</dbReference>
<dbReference type="EMBL" id="JBBNGS010000008">
    <property type="protein sequence ID" value="MEQ2637773.1"/>
    <property type="molecule type" value="Genomic_DNA"/>
</dbReference>
<keyword evidence="5" id="KW-1133">Transmembrane helix</keyword>
<proteinExistence type="predicted"/>
<organism evidence="9 10">
    <name type="scientific">Paratractidigestivibacter faecalis</name>
    <dbReference type="NCBI Taxonomy" id="2292441"/>
    <lineage>
        <taxon>Bacteria</taxon>
        <taxon>Bacillati</taxon>
        <taxon>Actinomycetota</taxon>
        <taxon>Coriobacteriia</taxon>
        <taxon>Coriobacteriales</taxon>
        <taxon>Atopobiaceae</taxon>
        <taxon>Paratractidigestivibacter</taxon>
    </lineage>
</organism>
<keyword evidence="3 9" id="KW-0132">Cell division</keyword>
<keyword evidence="4" id="KW-0812">Transmembrane</keyword>
<keyword evidence="6" id="KW-0472">Membrane</keyword>
<comment type="caution">
    <text evidence="9">The sequence shown here is derived from an EMBL/GenBank/DDBJ whole genome shotgun (WGS) entry which is preliminary data.</text>
</comment>
<gene>
    <name evidence="9" type="ORF">AAAT05_05370</name>
</gene>
<dbReference type="Pfam" id="PF04999">
    <property type="entry name" value="FtsL"/>
    <property type="match status" value="1"/>
</dbReference>
<keyword evidence="2" id="KW-1003">Cell membrane</keyword>
<dbReference type="RefSeq" id="WP_349182372.1">
    <property type="nucleotide sequence ID" value="NZ_JBBNGS010000008.1"/>
</dbReference>
<evidence type="ECO:0000256" key="3">
    <source>
        <dbReference type="ARBA" id="ARBA00022618"/>
    </source>
</evidence>
<accession>A0ABV1IFU8</accession>
<keyword evidence="10" id="KW-1185">Reference proteome</keyword>
<comment type="subcellular location">
    <subcellularLocation>
        <location evidence="1">Cell membrane</location>
        <topology evidence="1">Single-pass type II membrane protein</topology>
    </subcellularLocation>
</comment>
<reference evidence="9 10" key="1">
    <citation type="submission" date="2024-04" db="EMBL/GenBank/DDBJ databases">
        <title>Human intestinal bacterial collection.</title>
        <authorList>
            <person name="Pauvert C."/>
            <person name="Hitch T.C.A."/>
            <person name="Clavel T."/>
        </authorList>
    </citation>
    <scope>NUCLEOTIDE SEQUENCE [LARGE SCALE GENOMIC DNA]</scope>
    <source>
        <strain evidence="9 10">CLA-AA-H197</strain>
    </source>
</reference>
<evidence type="ECO:0000256" key="4">
    <source>
        <dbReference type="ARBA" id="ARBA00022692"/>
    </source>
</evidence>
<evidence type="ECO:0000313" key="10">
    <source>
        <dbReference type="Proteomes" id="UP001478817"/>
    </source>
</evidence>
<name>A0ABV1IFU8_9ACTN</name>
<protein>
    <submittedName>
        <fullName evidence="9">Cell division protein FtsL</fullName>
    </submittedName>
</protein>
<feature type="region of interest" description="Disordered" evidence="8">
    <location>
        <begin position="144"/>
        <end position="171"/>
    </location>
</feature>
<sequence>MRYQGSAVANEEYIERGYALPQERPSFEVVSGGGLDARARRGVAPEFLARVKAVVACALVFFALGACRVALTSGAVAALQGNATLKSQISEAKTTNDSLMIERSALSSNARISRIATQNLGMVLSTDTETVTIGAADAASADAASSDGQAAQADGDAAQSAAEDASAQGVA</sequence>
<evidence type="ECO:0000256" key="7">
    <source>
        <dbReference type="ARBA" id="ARBA00023306"/>
    </source>
</evidence>
<evidence type="ECO:0000256" key="6">
    <source>
        <dbReference type="ARBA" id="ARBA00023136"/>
    </source>
</evidence>
<evidence type="ECO:0000256" key="2">
    <source>
        <dbReference type="ARBA" id="ARBA00022475"/>
    </source>
</evidence>
<dbReference type="GO" id="GO:0051301">
    <property type="term" value="P:cell division"/>
    <property type="evidence" value="ECO:0007669"/>
    <property type="project" value="UniProtKB-KW"/>
</dbReference>
<evidence type="ECO:0000256" key="5">
    <source>
        <dbReference type="ARBA" id="ARBA00022989"/>
    </source>
</evidence>
<evidence type="ECO:0000313" key="9">
    <source>
        <dbReference type="EMBL" id="MEQ2637773.1"/>
    </source>
</evidence>
<keyword evidence="7" id="KW-0131">Cell cycle</keyword>
<dbReference type="Proteomes" id="UP001478817">
    <property type="component" value="Unassembled WGS sequence"/>
</dbReference>
<evidence type="ECO:0000256" key="1">
    <source>
        <dbReference type="ARBA" id="ARBA00004401"/>
    </source>
</evidence>
<evidence type="ECO:0000256" key="8">
    <source>
        <dbReference type="SAM" id="MobiDB-lite"/>
    </source>
</evidence>